<dbReference type="GO" id="GO:0022857">
    <property type="term" value="F:transmembrane transporter activity"/>
    <property type="evidence" value="ECO:0007669"/>
    <property type="project" value="InterPro"/>
</dbReference>
<feature type="transmembrane region" description="Helical" evidence="4">
    <location>
        <begin position="185"/>
        <end position="207"/>
    </location>
</feature>
<feature type="transmembrane region" description="Helical" evidence="4">
    <location>
        <begin position="448"/>
        <end position="472"/>
    </location>
</feature>
<feature type="transmembrane region" description="Helical" evidence="4">
    <location>
        <begin position="293"/>
        <end position="315"/>
    </location>
</feature>
<comment type="caution">
    <text evidence="5">The sequence shown here is derived from an EMBL/GenBank/DDBJ whole genome shotgun (WGS) entry which is preliminary data.</text>
</comment>
<dbReference type="PANTHER" id="PTHR11360">
    <property type="entry name" value="MONOCARBOXYLATE TRANSPORTER"/>
    <property type="match status" value="1"/>
</dbReference>
<name>A0A1B7P983_9EURO</name>
<dbReference type="InterPro" id="IPR011701">
    <property type="entry name" value="MFS"/>
</dbReference>
<organism evidence="5 6">
    <name type="scientific">Emergomyces africanus</name>
    <dbReference type="NCBI Taxonomy" id="1955775"/>
    <lineage>
        <taxon>Eukaryota</taxon>
        <taxon>Fungi</taxon>
        <taxon>Dikarya</taxon>
        <taxon>Ascomycota</taxon>
        <taxon>Pezizomycotina</taxon>
        <taxon>Eurotiomycetes</taxon>
        <taxon>Eurotiomycetidae</taxon>
        <taxon>Onygenales</taxon>
        <taxon>Ajellomycetaceae</taxon>
        <taxon>Emergomyces</taxon>
    </lineage>
</organism>
<feature type="transmembrane region" description="Helical" evidence="4">
    <location>
        <begin position="159"/>
        <end position="179"/>
    </location>
</feature>
<feature type="transmembrane region" description="Helical" evidence="4">
    <location>
        <begin position="130"/>
        <end position="147"/>
    </location>
</feature>
<dbReference type="InterPro" id="IPR050327">
    <property type="entry name" value="Proton-linked_MCT"/>
</dbReference>
<feature type="region of interest" description="Disordered" evidence="3">
    <location>
        <begin position="1"/>
        <end position="61"/>
    </location>
</feature>
<keyword evidence="6" id="KW-1185">Reference proteome</keyword>
<feature type="transmembrane region" description="Helical" evidence="4">
    <location>
        <begin position="356"/>
        <end position="376"/>
    </location>
</feature>
<dbReference type="EMBL" id="LGUA01000002">
    <property type="protein sequence ID" value="OAX85581.1"/>
    <property type="molecule type" value="Genomic_DNA"/>
</dbReference>
<proteinExistence type="inferred from homology"/>
<keyword evidence="4" id="KW-1133">Transmembrane helix</keyword>
<evidence type="ECO:0000256" key="4">
    <source>
        <dbReference type="SAM" id="Phobius"/>
    </source>
</evidence>
<gene>
    <name evidence="5" type="ORF">ACJ72_00042</name>
</gene>
<evidence type="ECO:0000313" key="5">
    <source>
        <dbReference type="EMBL" id="OAX85581.1"/>
    </source>
</evidence>
<reference evidence="5 6" key="1">
    <citation type="submission" date="2015-07" db="EMBL/GenBank/DDBJ databases">
        <title>Emmonsia species relationships and genome sequence.</title>
        <authorList>
            <person name="Cuomo C.A."/>
            <person name="Schwartz I.S."/>
            <person name="Kenyon C."/>
            <person name="de Hoog G.S."/>
            <person name="Govender N.P."/>
            <person name="Botha A."/>
            <person name="Moreno L."/>
            <person name="de Vries M."/>
            <person name="Munoz J.F."/>
            <person name="Stielow J.B."/>
        </authorList>
    </citation>
    <scope>NUCLEOTIDE SEQUENCE [LARGE SCALE GENOMIC DNA]</scope>
    <source>
        <strain evidence="5 6">CBS 136260</strain>
    </source>
</reference>
<feature type="transmembrane region" description="Helical" evidence="4">
    <location>
        <begin position="327"/>
        <end position="344"/>
    </location>
</feature>
<dbReference type="SUPFAM" id="SSF103473">
    <property type="entry name" value="MFS general substrate transporter"/>
    <property type="match status" value="1"/>
</dbReference>
<dbReference type="PANTHER" id="PTHR11360:SF130">
    <property type="entry name" value="MAJOR FACILITATOR SUPERFAMILY (MFS) PROFILE DOMAIN-CONTAINING PROTEIN-RELATED"/>
    <property type="match status" value="1"/>
</dbReference>
<keyword evidence="4" id="KW-0472">Membrane</keyword>
<comment type="similarity">
    <text evidence="2">Belongs to the major facilitator superfamily. Monocarboxylate porter (TC 2.A.1.13) family.</text>
</comment>
<feature type="transmembrane region" description="Helical" evidence="4">
    <location>
        <begin position="216"/>
        <end position="236"/>
    </location>
</feature>
<evidence type="ECO:0000256" key="2">
    <source>
        <dbReference type="ARBA" id="ARBA00006727"/>
    </source>
</evidence>
<evidence type="ECO:0000256" key="3">
    <source>
        <dbReference type="SAM" id="MobiDB-lite"/>
    </source>
</evidence>
<dbReference type="AlphaFoldDB" id="A0A1B7P983"/>
<accession>A0A1B7P983</accession>
<dbReference type="Pfam" id="PF07690">
    <property type="entry name" value="MFS_1"/>
    <property type="match status" value="1"/>
</dbReference>
<dbReference type="OrthoDB" id="6509908at2759"/>
<dbReference type="InterPro" id="IPR036259">
    <property type="entry name" value="MFS_trans_sf"/>
</dbReference>
<feature type="transmembrane region" description="Helical" evidence="4">
    <location>
        <begin position="382"/>
        <end position="404"/>
    </location>
</feature>
<comment type="subcellular location">
    <subcellularLocation>
        <location evidence="1">Membrane</location>
        <topology evidence="1">Multi-pass membrane protein</topology>
    </subcellularLocation>
</comment>
<feature type="transmembrane region" description="Helical" evidence="4">
    <location>
        <begin position="416"/>
        <end position="442"/>
    </location>
</feature>
<protein>
    <recommendedName>
        <fullName evidence="7">Major facilitator superfamily (MFS) profile domain-containing protein</fullName>
    </recommendedName>
</protein>
<dbReference type="Proteomes" id="UP000091918">
    <property type="component" value="Unassembled WGS sequence"/>
</dbReference>
<evidence type="ECO:0000256" key="1">
    <source>
        <dbReference type="ARBA" id="ARBA00004141"/>
    </source>
</evidence>
<sequence>MEKSPPDLSASSDPEKGISPHIGHKRTPSVSSSRDYDDDLRIACTSPSLSPTPTAEREVSKEGVIGKTLSLVRTKDSGIDPGPPPDGGFNAWFQAGLSHMVICNTWGYINSFGVFQQHYTESLQRVPSDISWVGSIQIFLLFFIGTFSGRATDAGYFKVVWSTGAIILLLGIFMTSLTTTYWQLFLSQGLCMGIGCGLLFCPTIALIPTYFSSKRAIAMAIGASGSATGGLIFPAIVQSLLPRIGYPWTMRVLGFFTLATLTPCFIFLRQRLPPRKSGPFFDWSAFRETKYSLFALAMFLNFWGLYVAFFYLSSFGRDIIGLSREKSINLLLILNGVGFVGRLIPNYVSDYYSGPFNALIPFTLVSSILIFGWIGISDVNGLYAFSVLYGFFAAGIQSMFPASLSSLSPDLKKTGIRFGMILSIVSFASLTGSPIAGALIQLKHGDYLYAQIFGGVSMFVGTLVLICARLSVTGPVLMARV</sequence>
<keyword evidence="4" id="KW-0812">Transmembrane</keyword>
<evidence type="ECO:0000313" key="6">
    <source>
        <dbReference type="Proteomes" id="UP000091918"/>
    </source>
</evidence>
<feature type="transmembrane region" description="Helical" evidence="4">
    <location>
        <begin position="248"/>
        <end position="268"/>
    </location>
</feature>
<dbReference type="Gene3D" id="1.20.1250.20">
    <property type="entry name" value="MFS general substrate transporter like domains"/>
    <property type="match status" value="2"/>
</dbReference>
<evidence type="ECO:0008006" key="7">
    <source>
        <dbReference type="Google" id="ProtNLM"/>
    </source>
</evidence>
<dbReference type="GO" id="GO:0016020">
    <property type="term" value="C:membrane"/>
    <property type="evidence" value="ECO:0007669"/>
    <property type="project" value="UniProtKB-SubCell"/>
</dbReference>